<name>A0A2S5DZ89_9BURK</name>
<dbReference type="AlphaFoldDB" id="A0A2S5DZ89"/>
<dbReference type="Proteomes" id="UP000238655">
    <property type="component" value="Chromosome 1"/>
</dbReference>
<sequence>MHVAWKQCSENPPLACRAFVANCNCMRAKPPRGAARSACGDPCRSRNSVRRVGSPPHDRSVLPDTARAAGTQP</sequence>
<protein>
    <submittedName>
        <fullName evidence="2">Uncharacterized protein</fullName>
    </submittedName>
</protein>
<evidence type="ECO:0000313" key="2">
    <source>
        <dbReference type="EMBL" id="POZ84397.1"/>
    </source>
</evidence>
<reference evidence="2 3" key="1">
    <citation type="submission" date="2018-01" db="EMBL/GenBank/DDBJ databases">
        <title>Successful Treatment of Persistent Burkholderia cepacia Bacteremia with Ceftazidime-Avibactam.</title>
        <authorList>
            <person name="Tamma P."/>
            <person name="Fan Y."/>
            <person name="Bergman Y."/>
            <person name="Sick-Samuels A."/>
            <person name="Hsu A."/>
            <person name="Timp W."/>
            <person name="Simner P."/>
        </authorList>
    </citation>
    <scope>NUCLEOTIDE SEQUENCE [LARGE SCALE GENOMIC DNA]</scope>
    <source>
        <strain evidence="2 3">170816</strain>
    </source>
</reference>
<gene>
    <name evidence="2" type="ORF">C3743_30940</name>
</gene>
<dbReference type="EMBL" id="PQVP01000002">
    <property type="protein sequence ID" value="POZ84397.1"/>
    <property type="molecule type" value="Genomic_DNA"/>
</dbReference>
<comment type="caution">
    <text evidence="2">The sequence shown here is derived from an EMBL/GenBank/DDBJ whole genome shotgun (WGS) entry which is preliminary data.</text>
</comment>
<evidence type="ECO:0000256" key="1">
    <source>
        <dbReference type="SAM" id="MobiDB-lite"/>
    </source>
</evidence>
<proteinExistence type="predicted"/>
<evidence type="ECO:0000313" key="3">
    <source>
        <dbReference type="Proteomes" id="UP000238655"/>
    </source>
</evidence>
<accession>A0A2S5DZ89</accession>
<organism evidence="2 3">
    <name type="scientific">Burkholderia contaminans</name>
    <dbReference type="NCBI Taxonomy" id="488447"/>
    <lineage>
        <taxon>Bacteria</taxon>
        <taxon>Pseudomonadati</taxon>
        <taxon>Pseudomonadota</taxon>
        <taxon>Betaproteobacteria</taxon>
        <taxon>Burkholderiales</taxon>
        <taxon>Burkholderiaceae</taxon>
        <taxon>Burkholderia</taxon>
        <taxon>Burkholderia cepacia complex</taxon>
    </lineage>
</organism>
<feature type="region of interest" description="Disordered" evidence="1">
    <location>
        <begin position="31"/>
        <end position="73"/>
    </location>
</feature>